<feature type="domain" description="Putative restriction endonuclease" evidence="1">
    <location>
        <begin position="20"/>
        <end position="186"/>
    </location>
</feature>
<keyword evidence="2" id="KW-0540">Nuclease</keyword>
<dbReference type="GO" id="GO:0004519">
    <property type="term" value="F:endonuclease activity"/>
    <property type="evidence" value="ECO:0007669"/>
    <property type="project" value="UniProtKB-KW"/>
</dbReference>
<keyword evidence="2" id="KW-0378">Hydrolase</keyword>
<dbReference type="PANTHER" id="PTHR35400">
    <property type="entry name" value="SLR1083 PROTEIN"/>
    <property type="match status" value="1"/>
</dbReference>
<dbReference type="PANTHER" id="PTHR35400:SF3">
    <property type="entry name" value="SLL1072 PROTEIN"/>
    <property type="match status" value="1"/>
</dbReference>
<sequence length="194" mass="21289">MGDEQAIIVDREPVVHRFTVEEFLALDEAGAFDNLGRVELIEGEIFEMSPLFLPHGSILAELTASVVIALRERFPALSALTPVSLRSDDHSLPEADLLVVELNGTEGDLATPDIVRLVLEVSASSLRHDLGRKLRLYARTGVPEYWVADVKGRRILRFHSPSGEAFAEQAEFAFGDMIASATIPGLLVDTARLR</sequence>
<dbReference type="InterPro" id="IPR011335">
    <property type="entry name" value="Restrct_endonuc-II-like"/>
</dbReference>
<comment type="caution">
    <text evidence="2">The sequence shown here is derived from an EMBL/GenBank/DDBJ whole genome shotgun (WGS) entry which is preliminary data.</text>
</comment>
<dbReference type="InterPro" id="IPR008538">
    <property type="entry name" value="Uma2"/>
</dbReference>
<name>A0ABX1CNT9_9SPHN</name>
<protein>
    <submittedName>
        <fullName evidence="2">Uma2 family endonuclease</fullName>
    </submittedName>
</protein>
<dbReference type="SUPFAM" id="SSF52980">
    <property type="entry name" value="Restriction endonuclease-like"/>
    <property type="match status" value="1"/>
</dbReference>
<keyword evidence="2" id="KW-0255">Endonuclease</keyword>
<proteinExistence type="predicted"/>
<evidence type="ECO:0000259" key="1">
    <source>
        <dbReference type="Pfam" id="PF05685"/>
    </source>
</evidence>
<dbReference type="RefSeq" id="WP_168132895.1">
    <property type="nucleotide sequence ID" value="NZ_JAAVJH010000001.1"/>
</dbReference>
<keyword evidence="3" id="KW-1185">Reference proteome</keyword>
<gene>
    <name evidence="2" type="ORF">HBH26_02010</name>
</gene>
<dbReference type="EMBL" id="JAAVJH010000001">
    <property type="protein sequence ID" value="NJR77387.1"/>
    <property type="molecule type" value="Genomic_DNA"/>
</dbReference>
<dbReference type="Gene3D" id="3.90.1570.10">
    <property type="entry name" value="tt1808, chain A"/>
    <property type="match status" value="1"/>
</dbReference>
<dbReference type="Pfam" id="PF05685">
    <property type="entry name" value="Uma2"/>
    <property type="match status" value="1"/>
</dbReference>
<evidence type="ECO:0000313" key="2">
    <source>
        <dbReference type="EMBL" id="NJR77387.1"/>
    </source>
</evidence>
<reference evidence="2 3" key="1">
    <citation type="submission" date="2020-03" db="EMBL/GenBank/DDBJ databases">
        <authorList>
            <person name="Wang L."/>
            <person name="He N."/>
            <person name="Li Y."/>
            <person name="Fang Y."/>
            <person name="Zhang F."/>
        </authorList>
    </citation>
    <scope>NUCLEOTIDE SEQUENCE [LARGE SCALE GENOMIC DNA]</scope>
    <source>
        <strain evidence="2 3">36D10-4-7</strain>
    </source>
</reference>
<dbReference type="CDD" id="cd06260">
    <property type="entry name" value="DUF820-like"/>
    <property type="match status" value="1"/>
</dbReference>
<accession>A0ABX1CNT9</accession>
<dbReference type="Proteomes" id="UP000732399">
    <property type="component" value="Unassembled WGS sequence"/>
</dbReference>
<organism evidence="2 3">
    <name type="scientific">Sphingomonas corticis</name>
    <dbReference type="NCBI Taxonomy" id="2722791"/>
    <lineage>
        <taxon>Bacteria</taxon>
        <taxon>Pseudomonadati</taxon>
        <taxon>Pseudomonadota</taxon>
        <taxon>Alphaproteobacteria</taxon>
        <taxon>Sphingomonadales</taxon>
        <taxon>Sphingomonadaceae</taxon>
        <taxon>Sphingomonas</taxon>
    </lineage>
</organism>
<evidence type="ECO:0000313" key="3">
    <source>
        <dbReference type="Proteomes" id="UP000732399"/>
    </source>
</evidence>
<dbReference type="InterPro" id="IPR012296">
    <property type="entry name" value="Nuclease_put_TT1808"/>
</dbReference>